<evidence type="ECO:0000256" key="1">
    <source>
        <dbReference type="SAM" id="Phobius"/>
    </source>
</evidence>
<keyword evidence="1" id="KW-0812">Transmembrane</keyword>
<reference evidence="2 3" key="1">
    <citation type="submission" date="2018-06" db="EMBL/GenBank/DDBJ databases">
        <title>Extensive metabolic versatility and redundancy in microbially diverse, dynamic hydrothermal sediments.</title>
        <authorList>
            <person name="Dombrowski N."/>
            <person name="Teske A."/>
            <person name="Baker B.J."/>
        </authorList>
    </citation>
    <scope>NUCLEOTIDE SEQUENCE [LARGE SCALE GENOMIC DNA]</scope>
    <source>
        <strain evidence="2">B20_G2</strain>
    </source>
</reference>
<feature type="transmembrane region" description="Helical" evidence="1">
    <location>
        <begin position="7"/>
        <end position="29"/>
    </location>
</feature>
<feature type="transmembrane region" description="Helical" evidence="1">
    <location>
        <begin position="156"/>
        <end position="176"/>
    </location>
</feature>
<gene>
    <name evidence="2" type="ORF">DRJ26_01155</name>
</gene>
<accession>A0A497F7P3</accession>
<feature type="transmembrane region" description="Helical" evidence="1">
    <location>
        <begin position="49"/>
        <end position="65"/>
    </location>
</feature>
<name>A0A497F7P3_9CREN</name>
<feature type="transmembrane region" description="Helical" evidence="1">
    <location>
        <begin position="291"/>
        <end position="310"/>
    </location>
</feature>
<dbReference type="Proteomes" id="UP000269499">
    <property type="component" value="Unassembled WGS sequence"/>
</dbReference>
<feature type="transmembrane region" description="Helical" evidence="1">
    <location>
        <begin position="419"/>
        <end position="443"/>
    </location>
</feature>
<keyword evidence="1" id="KW-0472">Membrane</keyword>
<protein>
    <recommendedName>
        <fullName evidence="4">Glycosyltransferase RgtA/B/C/D-like domain-containing protein</fullName>
    </recommendedName>
</protein>
<evidence type="ECO:0000313" key="2">
    <source>
        <dbReference type="EMBL" id="RLE55068.1"/>
    </source>
</evidence>
<feature type="transmembrane region" description="Helical" evidence="1">
    <location>
        <begin position="258"/>
        <end position="279"/>
    </location>
</feature>
<dbReference type="EMBL" id="QMRA01000011">
    <property type="protein sequence ID" value="RLE55068.1"/>
    <property type="molecule type" value="Genomic_DNA"/>
</dbReference>
<feature type="transmembrane region" description="Helical" evidence="1">
    <location>
        <begin position="208"/>
        <end position="227"/>
    </location>
</feature>
<proteinExistence type="predicted"/>
<feature type="transmembrane region" description="Helical" evidence="1">
    <location>
        <begin position="117"/>
        <end position="136"/>
    </location>
</feature>
<feature type="transmembrane region" description="Helical" evidence="1">
    <location>
        <begin position="503"/>
        <end position="520"/>
    </location>
</feature>
<evidence type="ECO:0000313" key="3">
    <source>
        <dbReference type="Proteomes" id="UP000269499"/>
    </source>
</evidence>
<organism evidence="2 3">
    <name type="scientific">Thermoproteota archaeon</name>
    <dbReference type="NCBI Taxonomy" id="2056631"/>
    <lineage>
        <taxon>Archaea</taxon>
        <taxon>Thermoproteota</taxon>
    </lineage>
</organism>
<keyword evidence="1" id="KW-1133">Transmembrane helix</keyword>
<comment type="caution">
    <text evidence="2">The sequence shown here is derived from an EMBL/GenBank/DDBJ whole genome shotgun (WGS) entry which is preliminary data.</text>
</comment>
<dbReference type="AlphaFoldDB" id="A0A497F7P3"/>
<feature type="transmembrane region" description="Helical" evidence="1">
    <location>
        <begin position="556"/>
        <end position="574"/>
    </location>
</feature>
<sequence length="577" mass="63724">MKYREALALIQSTQSVLGAILLLDALHVYYHPTIHRATVALQFHLKYDLTPILLPLIALAIIHIVKRRRRVKALIMILATSATIYQLLGLKAAIAILALATSILILSSERIAEEQLYYIFTILTIFEAIALIHWALIAPIIGEATIKDLANLEQALFYIVAPISPLLVIATLYFWAAKPIIKLYLTPALKPITTKITEKLGESEKLHINVKIALISSIALSIISAIYPYTPKINPQRVPVGVDIRYYARWVHDLEQNIGSALTIAGGSRPTILLLIFGFKLLSGLDAVEAVKLTPIILNPLLVLATYYMIMKTTGDQEWAALSALITSVGLKVTVNMYSYFLANTLALIFQFTSIALLVVALEKSDKISLMAAIGLTTAVIFTHPWSFTQYYAAIALSLIIQVLNRIRNTSWNEKKVKMLIVFLAATGAIDIVKELLIGVGGYKATQGTVVRQPILVNLLEFWSNNIFAFRLLYGGYLSNTILIALATLGTYALKRSGEFQEIITNLLITTSLVYPLVCGSLQSRLVFNLPVEVLAAYGLLYIMRKPTLSSRLKKAIIAFTLASTVTYALRSLANLV</sequence>
<feature type="transmembrane region" description="Helical" evidence="1">
    <location>
        <begin position="526"/>
        <end position="544"/>
    </location>
</feature>
<feature type="transmembrane region" description="Helical" evidence="1">
    <location>
        <begin position="341"/>
        <end position="361"/>
    </location>
</feature>
<evidence type="ECO:0008006" key="4">
    <source>
        <dbReference type="Google" id="ProtNLM"/>
    </source>
</evidence>
<feature type="transmembrane region" description="Helical" evidence="1">
    <location>
        <begin position="77"/>
        <end position="105"/>
    </location>
</feature>
<feature type="transmembrane region" description="Helical" evidence="1">
    <location>
        <begin position="472"/>
        <end position="494"/>
    </location>
</feature>